<proteinExistence type="predicted"/>
<reference evidence="1" key="1">
    <citation type="thesis" date="2020" institute="ProQuest LLC" country="789 East Eisenhower Parkway, Ann Arbor, MI, USA">
        <title>Comparative Genomics and Chromosome Evolution.</title>
        <authorList>
            <person name="Mudd A.B."/>
        </authorList>
    </citation>
    <scope>NUCLEOTIDE SEQUENCE</scope>
    <source>
        <strain evidence="1">HN-11 Male</strain>
        <tissue evidence="1">Kidney and liver</tissue>
    </source>
</reference>
<organism evidence="1 2">
    <name type="scientific">Eleutherodactylus coqui</name>
    <name type="common">Puerto Rican coqui</name>
    <dbReference type="NCBI Taxonomy" id="57060"/>
    <lineage>
        <taxon>Eukaryota</taxon>
        <taxon>Metazoa</taxon>
        <taxon>Chordata</taxon>
        <taxon>Craniata</taxon>
        <taxon>Vertebrata</taxon>
        <taxon>Euteleostomi</taxon>
        <taxon>Amphibia</taxon>
        <taxon>Batrachia</taxon>
        <taxon>Anura</taxon>
        <taxon>Neobatrachia</taxon>
        <taxon>Hyloidea</taxon>
        <taxon>Eleutherodactylidae</taxon>
        <taxon>Eleutherodactylinae</taxon>
        <taxon>Eleutherodactylus</taxon>
        <taxon>Eleutherodactylus</taxon>
    </lineage>
</organism>
<keyword evidence="2" id="KW-1185">Reference proteome</keyword>
<dbReference type="AlphaFoldDB" id="A0A8J6JW73"/>
<sequence length="72" mass="7974">MPDIEDLFSLLGLTVHHLLRLQLASCNTFIILSPIKSAMSAVRGMRIRRKGRDALKFSLLAGASALNTVFIY</sequence>
<dbReference type="Proteomes" id="UP000770717">
    <property type="component" value="Unassembled WGS sequence"/>
</dbReference>
<gene>
    <name evidence="1" type="ORF">GDO78_017128</name>
</gene>
<evidence type="ECO:0000313" key="1">
    <source>
        <dbReference type="EMBL" id="KAG9472788.1"/>
    </source>
</evidence>
<evidence type="ECO:0000313" key="2">
    <source>
        <dbReference type="Proteomes" id="UP000770717"/>
    </source>
</evidence>
<comment type="caution">
    <text evidence="1">The sequence shown here is derived from an EMBL/GenBank/DDBJ whole genome shotgun (WGS) entry which is preliminary data.</text>
</comment>
<name>A0A8J6JW73_ELECQ</name>
<accession>A0A8J6JW73</accession>
<protein>
    <submittedName>
        <fullName evidence="1">Uncharacterized protein</fullName>
    </submittedName>
</protein>
<dbReference type="EMBL" id="WNTK01000036">
    <property type="protein sequence ID" value="KAG9472788.1"/>
    <property type="molecule type" value="Genomic_DNA"/>
</dbReference>